<proteinExistence type="predicted"/>
<evidence type="ECO:0000313" key="1">
    <source>
        <dbReference type="EMBL" id="KAB8168483.1"/>
    </source>
</evidence>
<protein>
    <submittedName>
        <fullName evidence="1">Uncharacterized protein</fullName>
    </submittedName>
</protein>
<evidence type="ECO:0000313" key="2">
    <source>
        <dbReference type="Proteomes" id="UP000320431"/>
    </source>
</evidence>
<sequence>MPLTAFSKATGEELDVEQVLSRLARASSVDSTDLGPEGIPDAWRQIIREDMECPSCFTLGADLVREGVSTRGSKRIVRQACFRYPSHRPQCDFARPSVTGTTVPDNLVEFGSAKTGLTRAVRQLVGAGIQTNSFSQRTIRDMREWFFAQKASSTFTVTLDPRLPTWLEDVLRQAGGFYGPPPITLTPEIARLPGFDWREAARQHFRARNHSYIETLVAAELRIWATADRMANLARRFQGEVVFDPSPLRARYLSTVQLAAFISQNYEPLRRFTRSGGRDPHAPAVLAFAALVLYVEGWDINEAAALFGRIAQQATDADPDLGNVMGLNPWHDFEAWRQLKALQDLRLAIPDGAASPQEEISAIETALRCQYADTN</sequence>
<comment type="caution">
    <text evidence="1">The sequence shown here is derived from an EMBL/GenBank/DDBJ whole genome shotgun (WGS) entry which is preliminary data.</text>
</comment>
<organism evidence="1 2">
    <name type="scientific">Marilutibacter maris</name>
    <dbReference type="NCBI Taxonomy" id="1605891"/>
    <lineage>
        <taxon>Bacteria</taxon>
        <taxon>Pseudomonadati</taxon>
        <taxon>Pseudomonadota</taxon>
        <taxon>Gammaproteobacteria</taxon>
        <taxon>Lysobacterales</taxon>
        <taxon>Lysobacteraceae</taxon>
        <taxon>Marilutibacter</taxon>
    </lineage>
</organism>
<dbReference type="AlphaFoldDB" id="A0A508A608"/>
<gene>
    <name evidence="1" type="ORF">FKV24_016360</name>
</gene>
<dbReference type="Proteomes" id="UP000320431">
    <property type="component" value="Unassembled WGS sequence"/>
</dbReference>
<reference evidence="1 2" key="1">
    <citation type="submission" date="2019-10" db="EMBL/GenBank/DDBJ databases">
        <title>Lysobacter alkalisoli sp. nov., isolated from saline-alkaline soil.</title>
        <authorList>
            <person name="Sun J.-Q."/>
        </authorList>
    </citation>
    <scope>NUCLEOTIDE SEQUENCE [LARGE SCALE GENOMIC DNA]</scope>
    <source>
        <strain evidence="1 2">KCTC 42381</strain>
    </source>
</reference>
<accession>A0A508A608</accession>
<dbReference type="RefSeq" id="WP_141483132.1">
    <property type="nucleotide sequence ID" value="NZ_VICD02000285.1"/>
</dbReference>
<name>A0A508A608_9GAMM</name>
<dbReference type="EMBL" id="VICD02000285">
    <property type="protein sequence ID" value="KAB8168483.1"/>
    <property type="molecule type" value="Genomic_DNA"/>
</dbReference>